<dbReference type="InterPro" id="IPR016186">
    <property type="entry name" value="C-type_lectin-like/link_sf"/>
</dbReference>
<organism evidence="3 4">
    <name type="scientific">Caenorhabditis briggsae</name>
    <dbReference type="NCBI Taxonomy" id="6238"/>
    <lineage>
        <taxon>Eukaryota</taxon>
        <taxon>Metazoa</taxon>
        <taxon>Ecdysozoa</taxon>
        <taxon>Nematoda</taxon>
        <taxon>Chromadorea</taxon>
        <taxon>Rhabditida</taxon>
        <taxon>Rhabditina</taxon>
        <taxon>Rhabditomorpha</taxon>
        <taxon>Rhabditoidea</taxon>
        <taxon>Rhabditidae</taxon>
        <taxon>Peloderinae</taxon>
        <taxon>Caenorhabditis</taxon>
    </lineage>
</organism>
<evidence type="ECO:0000259" key="2">
    <source>
        <dbReference type="PROSITE" id="PS50041"/>
    </source>
</evidence>
<evidence type="ECO:0000313" key="3">
    <source>
        <dbReference type="EMBL" id="UMM20005.1"/>
    </source>
</evidence>
<dbReference type="Proteomes" id="UP000829354">
    <property type="component" value="Chromosome II"/>
</dbReference>
<sequence>MLRHLPILLILVTPGYCMFRPQSPKQQCVDPKAYFSVDENQSRQSYNEENDEFFHVEENLEVSQNQLIQRDMVQESNGNCEEGWKNFKRPSGEWCMKIFYEDSITQSTAEQRCQAQGATLSGLQNQLESLYVTYTVSTHIYPSTGSIWVGLKRQTSCEKVGLTRNCTWATSFLWTDNSATGTHGLGWACNQPDNARNRSQNCATLTASYTGRVLGSQTALLDDVSCDFDYVKMDRKDRDIKAYICGKKPKA</sequence>
<dbReference type="AlphaFoldDB" id="A0AAE9EET2"/>
<evidence type="ECO:0000313" key="4">
    <source>
        <dbReference type="Proteomes" id="UP000829354"/>
    </source>
</evidence>
<dbReference type="PROSITE" id="PS50041">
    <property type="entry name" value="C_TYPE_LECTIN_2"/>
    <property type="match status" value="1"/>
</dbReference>
<accession>A0AAE9EET2</accession>
<feature type="signal peptide" evidence="1">
    <location>
        <begin position="1"/>
        <end position="17"/>
    </location>
</feature>
<dbReference type="EMBL" id="CP092621">
    <property type="protein sequence ID" value="UMM20005.1"/>
    <property type="molecule type" value="Genomic_DNA"/>
</dbReference>
<reference evidence="3 4" key="1">
    <citation type="submission" date="2022-04" db="EMBL/GenBank/DDBJ databases">
        <title>Chromosome-level reference genomes for two strains of Caenorhabditis briggsae: an improved platform for comparative genomics.</title>
        <authorList>
            <person name="Stevens L."/>
            <person name="Andersen E."/>
        </authorList>
    </citation>
    <scope>NUCLEOTIDE SEQUENCE [LARGE SCALE GENOMIC DNA]</scope>
    <source>
        <strain evidence="3">VX34</strain>
        <tissue evidence="3">Whole-organism</tissue>
    </source>
</reference>
<dbReference type="SUPFAM" id="SSF56436">
    <property type="entry name" value="C-type lectin-like"/>
    <property type="match status" value="1"/>
</dbReference>
<proteinExistence type="predicted"/>
<dbReference type="SMART" id="SM00034">
    <property type="entry name" value="CLECT"/>
    <property type="match status" value="1"/>
</dbReference>
<keyword evidence="4" id="KW-1185">Reference proteome</keyword>
<dbReference type="PANTHER" id="PTHR23124:SF134">
    <property type="entry name" value="C-TYPE LECTIN DOMAIN-CONTAINING PROTEIN"/>
    <property type="match status" value="1"/>
</dbReference>
<feature type="chain" id="PRO_5042197754" description="C-type lectin domain-containing protein" evidence="1">
    <location>
        <begin position="18"/>
        <end position="251"/>
    </location>
</feature>
<feature type="domain" description="C-type lectin" evidence="2">
    <location>
        <begin position="91"/>
        <end position="227"/>
    </location>
</feature>
<protein>
    <recommendedName>
        <fullName evidence="2">C-type lectin domain-containing protein</fullName>
    </recommendedName>
</protein>
<gene>
    <name evidence="3" type="ORF">L5515_015391</name>
</gene>
<name>A0AAE9EET2_CAEBR</name>
<dbReference type="CDD" id="cd00037">
    <property type="entry name" value="CLECT"/>
    <property type="match status" value="1"/>
</dbReference>
<evidence type="ECO:0000256" key="1">
    <source>
        <dbReference type="SAM" id="SignalP"/>
    </source>
</evidence>
<dbReference type="InterPro" id="IPR001304">
    <property type="entry name" value="C-type_lectin-like"/>
</dbReference>
<dbReference type="InterPro" id="IPR016187">
    <property type="entry name" value="CTDL_fold"/>
</dbReference>
<dbReference type="Gene3D" id="3.10.100.10">
    <property type="entry name" value="Mannose-Binding Protein A, subunit A"/>
    <property type="match status" value="1"/>
</dbReference>
<dbReference type="PANTHER" id="PTHR23124">
    <property type="entry name" value="C-TYPE LECTIN DOMAIN-CONTAINING PROTEIN-RELATED-RELATED"/>
    <property type="match status" value="1"/>
</dbReference>
<keyword evidence="1" id="KW-0732">Signal</keyword>